<accession>A0A1I3HS45</accession>
<organism evidence="1 2">
    <name type="scientific">Selenomonas ruminantium</name>
    <dbReference type="NCBI Taxonomy" id="971"/>
    <lineage>
        <taxon>Bacteria</taxon>
        <taxon>Bacillati</taxon>
        <taxon>Bacillota</taxon>
        <taxon>Negativicutes</taxon>
        <taxon>Selenomonadales</taxon>
        <taxon>Selenomonadaceae</taxon>
        <taxon>Selenomonas</taxon>
    </lineage>
</organism>
<gene>
    <name evidence="1" type="ORF">SAMN04487861_13315</name>
</gene>
<name>A0A1I3HS45_SELRU</name>
<proteinExistence type="predicted"/>
<evidence type="ECO:0000313" key="1">
    <source>
        <dbReference type="EMBL" id="SFI38320.1"/>
    </source>
</evidence>
<sequence>MKKMRKSINWNHDYVCYERKVQTRRAEWLMRRAAAVETGQVERKKTEVA</sequence>
<dbReference type="Proteomes" id="UP000183639">
    <property type="component" value="Unassembled WGS sequence"/>
</dbReference>
<dbReference type="EMBL" id="FOQK01000033">
    <property type="protein sequence ID" value="SFI38320.1"/>
    <property type="molecule type" value="Genomic_DNA"/>
</dbReference>
<protein>
    <submittedName>
        <fullName evidence="1">Uncharacterized protein</fullName>
    </submittedName>
</protein>
<dbReference type="AlphaFoldDB" id="A0A1I3HS45"/>
<dbReference type="RefSeq" id="WP_173371358.1">
    <property type="nucleotide sequence ID" value="NZ_FOQK01000033.1"/>
</dbReference>
<reference evidence="1 2" key="1">
    <citation type="submission" date="2016-10" db="EMBL/GenBank/DDBJ databases">
        <authorList>
            <person name="de Groot N.N."/>
        </authorList>
    </citation>
    <scope>NUCLEOTIDE SEQUENCE [LARGE SCALE GENOMIC DNA]</scope>
    <source>
        <strain evidence="1 2">Z108</strain>
    </source>
</reference>
<evidence type="ECO:0000313" key="2">
    <source>
        <dbReference type="Proteomes" id="UP000183639"/>
    </source>
</evidence>